<sequence length="82" mass="9363">MVIKLVAPMSPVWLQRIYREKKENAKVGGSYVSRMAPVDLPGKEGERGNAEVTCRDYPTRRFLHCRGCARVYPITVSLRQII</sequence>
<evidence type="ECO:0000313" key="2">
    <source>
        <dbReference type="Proteomes" id="UP001066276"/>
    </source>
</evidence>
<evidence type="ECO:0000313" key="1">
    <source>
        <dbReference type="EMBL" id="KAJ1106920.1"/>
    </source>
</evidence>
<comment type="caution">
    <text evidence="1">The sequence shown here is derived from an EMBL/GenBank/DDBJ whole genome shotgun (WGS) entry which is preliminary data.</text>
</comment>
<organism evidence="1 2">
    <name type="scientific">Pleurodeles waltl</name>
    <name type="common">Iberian ribbed newt</name>
    <dbReference type="NCBI Taxonomy" id="8319"/>
    <lineage>
        <taxon>Eukaryota</taxon>
        <taxon>Metazoa</taxon>
        <taxon>Chordata</taxon>
        <taxon>Craniata</taxon>
        <taxon>Vertebrata</taxon>
        <taxon>Euteleostomi</taxon>
        <taxon>Amphibia</taxon>
        <taxon>Batrachia</taxon>
        <taxon>Caudata</taxon>
        <taxon>Salamandroidea</taxon>
        <taxon>Salamandridae</taxon>
        <taxon>Pleurodelinae</taxon>
        <taxon>Pleurodeles</taxon>
    </lineage>
</organism>
<protein>
    <submittedName>
        <fullName evidence="1">Uncharacterized protein</fullName>
    </submittedName>
</protein>
<dbReference type="EMBL" id="JANPWB010000013">
    <property type="protein sequence ID" value="KAJ1106920.1"/>
    <property type="molecule type" value="Genomic_DNA"/>
</dbReference>
<accession>A0AAV7MT42</accession>
<reference evidence="1" key="1">
    <citation type="journal article" date="2022" name="bioRxiv">
        <title>Sequencing and chromosome-scale assembly of the giantPleurodeles waltlgenome.</title>
        <authorList>
            <person name="Brown T."/>
            <person name="Elewa A."/>
            <person name="Iarovenko S."/>
            <person name="Subramanian E."/>
            <person name="Araus A.J."/>
            <person name="Petzold A."/>
            <person name="Susuki M."/>
            <person name="Suzuki K.-i.T."/>
            <person name="Hayashi T."/>
            <person name="Toyoda A."/>
            <person name="Oliveira C."/>
            <person name="Osipova E."/>
            <person name="Leigh N.D."/>
            <person name="Simon A."/>
            <person name="Yun M.H."/>
        </authorList>
    </citation>
    <scope>NUCLEOTIDE SEQUENCE</scope>
    <source>
        <strain evidence="1">20211129_DDA</strain>
        <tissue evidence="1">Liver</tissue>
    </source>
</reference>
<proteinExistence type="predicted"/>
<dbReference type="AlphaFoldDB" id="A0AAV7MT42"/>
<dbReference type="Proteomes" id="UP001066276">
    <property type="component" value="Chromosome 9"/>
</dbReference>
<keyword evidence="2" id="KW-1185">Reference proteome</keyword>
<name>A0AAV7MT42_PLEWA</name>
<gene>
    <name evidence="1" type="ORF">NDU88_004318</name>
</gene>